<keyword evidence="4" id="KW-0597">Phosphoprotein</keyword>
<keyword evidence="9" id="KW-0539">Nucleus</keyword>
<keyword evidence="5" id="KW-0156">Chromatin regulator</keyword>
<evidence type="ECO:0000256" key="8">
    <source>
        <dbReference type="ARBA" id="ARBA00023163"/>
    </source>
</evidence>
<dbReference type="PANTHER" id="PTHR12693">
    <property type="entry name" value="MENIN"/>
    <property type="match status" value="1"/>
</dbReference>
<gene>
    <name evidence="11" type="ORF">SEMRO_1137_G245280.1</name>
</gene>
<dbReference type="GO" id="GO:0003682">
    <property type="term" value="F:chromatin binding"/>
    <property type="evidence" value="ECO:0007669"/>
    <property type="project" value="TreeGrafter"/>
</dbReference>
<dbReference type="GO" id="GO:0006357">
    <property type="term" value="P:regulation of transcription by RNA polymerase II"/>
    <property type="evidence" value="ECO:0007669"/>
    <property type="project" value="TreeGrafter"/>
</dbReference>
<evidence type="ECO:0000313" key="12">
    <source>
        <dbReference type="Proteomes" id="UP001153069"/>
    </source>
</evidence>
<sequence length="641" mass="71596">MASKGGDSSTPSSSSTNSTSKQKRQKRVRYDEPTAEPQASPHWQSLEHQPNDRLIHSLEELKSAFGADVKEANENATTVVAVWSTVCGYCEALTTHKDPSKRHGIYPVPLDALRRLVHTEFVPFCEQLQNDCQGQAHREAVRAVSNAIWKKAHGKSRDARDELHANSLYVCFRGAIDKRSLDCLGAAVVTIAALQIVLQDAPSTSFLTLSEDHAYESHCLTTTTTSQQQQEQEQLGTCEIALAGNTKDVQKTRGLDVADALKKANKNKTLPYTVTPENCWLYMRNHAVICRTIPMVLAALVGNINCSIVTRTSNTMTINTEYFASGPLMDLKREFLWILKDQGHLGSFPFATLELAECEDHRSTSRGLDWVDATGMGIKVMAVENLYLEAISVARNQYGDSQAYPYFCAGHYHKDSVWEETTTSNDTASSNNDGDPNGDNKTSFYQFDATQEYRLAEAVRLYSEATRVASQFVYDMQLMKQTTMTAMLIMNDVLSSNNQPRIWCFEDHAVATGTWLIAFYDSLMVWEERCGGKSFCEILTANHKYSIGKLFAQLSHLVRKRVLDRLFSEASSDGNNNLGQAMTENNLRFFSKPRSKRLVQGSSLLLALGKEKVTVRDMELVIPMPASEGGRRAKRARKSTR</sequence>
<dbReference type="GO" id="GO:0000403">
    <property type="term" value="F:Y-form DNA binding"/>
    <property type="evidence" value="ECO:0007669"/>
    <property type="project" value="TreeGrafter"/>
</dbReference>
<dbReference type="PANTHER" id="PTHR12693:SF3">
    <property type="entry name" value="MENIN"/>
    <property type="match status" value="1"/>
</dbReference>
<evidence type="ECO:0000256" key="5">
    <source>
        <dbReference type="ARBA" id="ARBA00022853"/>
    </source>
</evidence>
<keyword evidence="12" id="KW-1185">Reference proteome</keyword>
<evidence type="ECO:0000256" key="10">
    <source>
        <dbReference type="SAM" id="MobiDB-lite"/>
    </source>
</evidence>
<keyword evidence="7" id="KW-0238">DNA-binding</keyword>
<evidence type="ECO:0000256" key="3">
    <source>
        <dbReference type="ARBA" id="ARBA00022491"/>
    </source>
</evidence>
<organism evidence="11 12">
    <name type="scientific">Seminavis robusta</name>
    <dbReference type="NCBI Taxonomy" id="568900"/>
    <lineage>
        <taxon>Eukaryota</taxon>
        <taxon>Sar</taxon>
        <taxon>Stramenopiles</taxon>
        <taxon>Ochrophyta</taxon>
        <taxon>Bacillariophyta</taxon>
        <taxon>Bacillariophyceae</taxon>
        <taxon>Bacillariophycidae</taxon>
        <taxon>Naviculales</taxon>
        <taxon>Naviculaceae</taxon>
        <taxon>Seminavis</taxon>
    </lineage>
</organism>
<proteinExistence type="predicted"/>
<dbReference type="Proteomes" id="UP001153069">
    <property type="component" value="Unassembled WGS sequence"/>
</dbReference>
<evidence type="ECO:0000256" key="1">
    <source>
        <dbReference type="ARBA" id="ARBA00004123"/>
    </source>
</evidence>
<accession>A0A9N8EGQ2</accession>
<evidence type="ECO:0000256" key="6">
    <source>
        <dbReference type="ARBA" id="ARBA00023015"/>
    </source>
</evidence>
<evidence type="ECO:0000256" key="4">
    <source>
        <dbReference type="ARBA" id="ARBA00022553"/>
    </source>
</evidence>
<feature type="region of interest" description="Disordered" evidence="10">
    <location>
        <begin position="1"/>
        <end position="46"/>
    </location>
</feature>
<feature type="compositionally biased region" description="Low complexity" evidence="10">
    <location>
        <begin position="8"/>
        <end position="20"/>
    </location>
</feature>
<dbReference type="EMBL" id="CAICTM010001135">
    <property type="protein sequence ID" value="CAB9520817.1"/>
    <property type="molecule type" value="Genomic_DNA"/>
</dbReference>
<dbReference type="AlphaFoldDB" id="A0A9N8EGQ2"/>
<evidence type="ECO:0000313" key="11">
    <source>
        <dbReference type="EMBL" id="CAB9520817.1"/>
    </source>
</evidence>
<dbReference type="GO" id="GO:0035097">
    <property type="term" value="C:histone methyltransferase complex"/>
    <property type="evidence" value="ECO:0007669"/>
    <property type="project" value="TreeGrafter"/>
</dbReference>
<dbReference type="GO" id="GO:0006325">
    <property type="term" value="P:chromatin organization"/>
    <property type="evidence" value="ECO:0007669"/>
    <property type="project" value="UniProtKB-KW"/>
</dbReference>
<dbReference type="OrthoDB" id="5962932at2759"/>
<evidence type="ECO:0000256" key="7">
    <source>
        <dbReference type="ARBA" id="ARBA00023125"/>
    </source>
</evidence>
<protein>
    <recommendedName>
        <fullName evidence="2">Menin</fullName>
    </recommendedName>
</protein>
<keyword evidence="6" id="KW-0805">Transcription regulation</keyword>
<dbReference type="GO" id="GO:0000976">
    <property type="term" value="F:transcription cis-regulatory region binding"/>
    <property type="evidence" value="ECO:0007669"/>
    <property type="project" value="TreeGrafter"/>
</dbReference>
<reference evidence="11" key="1">
    <citation type="submission" date="2020-06" db="EMBL/GenBank/DDBJ databases">
        <authorList>
            <consortium name="Plant Systems Biology data submission"/>
        </authorList>
    </citation>
    <scope>NUCLEOTIDE SEQUENCE</scope>
    <source>
        <strain evidence="11">D6</strain>
    </source>
</reference>
<keyword evidence="8" id="KW-0804">Transcription</keyword>
<comment type="caution">
    <text evidence="11">The sequence shown here is derived from an EMBL/GenBank/DDBJ whole genome shotgun (WGS) entry which is preliminary data.</text>
</comment>
<keyword evidence="3" id="KW-0678">Repressor</keyword>
<dbReference type="InterPro" id="IPR007747">
    <property type="entry name" value="Menin"/>
</dbReference>
<dbReference type="Pfam" id="PF05053">
    <property type="entry name" value="Menin"/>
    <property type="match status" value="1"/>
</dbReference>
<dbReference type="GO" id="GO:0045786">
    <property type="term" value="P:negative regulation of cell cycle"/>
    <property type="evidence" value="ECO:0007669"/>
    <property type="project" value="TreeGrafter"/>
</dbReference>
<evidence type="ECO:0000256" key="2">
    <source>
        <dbReference type="ARBA" id="ARBA00021162"/>
    </source>
</evidence>
<dbReference type="GO" id="GO:0000785">
    <property type="term" value="C:chromatin"/>
    <property type="evidence" value="ECO:0007669"/>
    <property type="project" value="TreeGrafter"/>
</dbReference>
<name>A0A9N8EGQ2_9STRA</name>
<evidence type="ECO:0000256" key="9">
    <source>
        <dbReference type="ARBA" id="ARBA00023242"/>
    </source>
</evidence>
<dbReference type="GO" id="GO:0008285">
    <property type="term" value="P:negative regulation of cell population proliferation"/>
    <property type="evidence" value="ECO:0007669"/>
    <property type="project" value="TreeGrafter"/>
</dbReference>
<comment type="subcellular location">
    <subcellularLocation>
        <location evidence="1">Nucleus</location>
    </subcellularLocation>
</comment>